<dbReference type="FunFam" id="2.40.50.100:FF:000010">
    <property type="entry name" value="Acetyltransferase component of pyruvate dehydrogenase complex"/>
    <property type="match status" value="1"/>
</dbReference>
<keyword evidence="6" id="KW-1185">Reference proteome</keyword>
<evidence type="ECO:0000259" key="4">
    <source>
        <dbReference type="PROSITE" id="PS50968"/>
    </source>
</evidence>
<dbReference type="PROSITE" id="PS50968">
    <property type="entry name" value="BIOTINYL_LIPOYL"/>
    <property type="match status" value="1"/>
</dbReference>
<dbReference type="InterPro" id="IPR003016">
    <property type="entry name" value="2-oxoA_DH_lipoyl-BS"/>
</dbReference>
<dbReference type="AlphaFoldDB" id="A0A9W7AEY6"/>
<dbReference type="GO" id="GO:0045254">
    <property type="term" value="C:pyruvate dehydrogenase complex"/>
    <property type="evidence" value="ECO:0007669"/>
    <property type="project" value="InterPro"/>
</dbReference>
<dbReference type="GO" id="GO:0006086">
    <property type="term" value="P:pyruvate decarboxylation to acetyl-CoA"/>
    <property type="evidence" value="ECO:0007669"/>
    <property type="project" value="InterPro"/>
</dbReference>
<dbReference type="CDD" id="cd06849">
    <property type="entry name" value="lipoyl_domain"/>
    <property type="match status" value="1"/>
</dbReference>
<dbReference type="GO" id="GO:0004742">
    <property type="term" value="F:dihydrolipoyllysine-residue acetyltransferase activity"/>
    <property type="evidence" value="ECO:0007669"/>
    <property type="project" value="TreeGrafter"/>
</dbReference>
<proteinExistence type="predicted"/>
<dbReference type="Gene3D" id="2.40.50.100">
    <property type="match status" value="1"/>
</dbReference>
<keyword evidence="2" id="KW-0809">Transit peptide</keyword>
<dbReference type="PANTHER" id="PTHR23151:SF90">
    <property type="entry name" value="DIHYDROLIPOYLLYSINE-RESIDUE ACETYLTRANSFERASE COMPONENT OF PYRUVATE DEHYDROGENASE COMPLEX, MITOCHONDRIAL-RELATED"/>
    <property type="match status" value="1"/>
</dbReference>
<reference evidence="6" key="1">
    <citation type="journal article" date="2023" name="Commun. Biol.">
        <title>Genome analysis of Parmales, the sister group of diatoms, reveals the evolutionary specialization of diatoms from phago-mixotrophs to photoautotrophs.</title>
        <authorList>
            <person name="Ban H."/>
            <person name="Sato S."/>
            <person name="Yoshikawa S."/>
            <person name="Yamada K."/>
            <person name="Nakamura Y."/>
            <person name="Ichinomiya M."/>
            <person name="Sato N."/>
            <person name="Blanc-Mathieu R."/>
            <person name="Endo H."/>
            <person name="Kuwata A."/>
            <person name="Ogata H."/>
        </authorList>
    </citation>
    <scope>NUCLEOTIDE SEQUENCE [LARGE SCALE GENOMIC DNA]</scope>
    <source>
        <strain evidence="6">NIES 3700</strain>
    </source>
</reference>
<evidence type="ECO:0000256" key="1">
    <source>
        <dbReference type="ARBA" id="ARBA00022823"/>
    </source>
</evidence>
<name>A0A9W7AEY6_9STRA</name>
<organism evidence="5 6">
    <name type="scientific">Triparma laevis f. longispina</name>
    <dbReference type="NCBI Taxonomy" id="1714387"/>
    <lineage>
        <taxon>Eukaryota</taxon>
        <taxon>Sar</taxon>
        <taxon>Stramenopiles</taxon>
        <taxon>Ochrophyta</taxon>
        <taxon>Bolidophyceae</taxon>
        <taxon>Parmales</taxon>
        <taxon>Triparmaceae</taxon>
        <taxon>Triparma</taxon>
    </lineage>
</organism>
<sequence length="208" mass="21659">MLRLTRNIIKPALHAASCRLAPSSLLSQCRFFSSDLPDHIVQGMPALSPTMEVGNISWRMKEGDEFVAGDVLAEIETDKASIDFVTEDDGFIGKLLVPDGAQEVPVGSPILVVVDSAEDVAAFKDFVAEVGDTTMTAAKATPEPAATPVSPPAAAPTPPPPAAPTPPAAPPISATPTSEISPVSPMLESLRSTQSSYAKKYGTTGFSN</sequence>
<gene>
    <name evidence="5" type="ORF">TrLO_g13244</name>
</gene>
<dbReference type="EMBL" id="BRXW01000626">
    <property type="protein sequence ID" value="GMH70679.1"/>
    <property type="molecule type" value="Genomic_DNA"/>
</dbReference>
<dbReference type="Pfam" id="PF00364">
    <property type="entry name" value="Biotin_lipoyl"/>
    <property type="match status" value="1"/>
</dbReference>
<evidence type="ECO:0000256" key="3">
    <source>
        <dbReference type="SAM" id="MobiDB-lite"/>
    </source>
</evidence>
<dbReference type="PANTHER" id="PTHR23151">
    <property type="entry name" value="DIHYDROLIPOAMIDE ACETYL/SUCCINYL-TRANSFERASE-RELATED"/>
    <property type="match status" value="1"/>
</dbReference>
<dbReference type="PROSITE" id="PS00189">
    <property type="entry name" value="LIPOYL"/>
    <property type="match status" value="1"/>
</dbReference>
<feature type="region of interest" description="Disordered" evidence="3">
    <location>
        <begin position="140"/>
        <end position="208"/>
    </location>
</feature>
<dbReference type="InterPro" id="IPR045257">
    <property type="entry name" value="E2/Pdx1"/>
</dbReference>
<dbReference type="Proteomes" id="UP001165122">
    <property type="component" value="Unassembled WGS sequence"/>
</dbReference>
<dbReference type="InterPro" id="IPR011053">
    <property type="entry name" value="Single_hybrid_motif"/>
</dbReference>
<keyword evidence="1" id="KW-0450">Lipoyl</keyword>
<protein>
    <recommendedName>
        <fullName evidence="4">Lipoyl-binding domain-containing protein</fullName>
    </recommendedName>
</protein>
<evidence type="ECO:0000313" key="5">
    <source>
        <dbReference type="EMBL" id="GMH70679.1"/>
    </source>
</evidence>
<dbReference type="InterPro" id="IPR000089">
    <property type="entry name" value="Biotin_lipoyl"/>
</dbReference>
<comment type="caution">
    <text evidence="5">The sequence shown here is derived from an EMBL/GenBank/DDBJ whole genome shotgun (WGS) entry which is preliminary data.</text>
</comment>
<feature type="compositionally biased region" description="Pro residues" evidence="3">
    <location>
        <begin position="149"/>
        <end position="170"/>
    </location>
</feature>
<evidence type="ECO:0000256" key="2">
    <source>
        <dbReference type="ARBA" id="ARBA00022946"/>
    </source>
</evidence>
<accession>A0A9W7AEY6</accession>
<dbReference type="SUPFAM" id="SSF51230">
    <property type="entry name" value="Single hybrid motif"/>
    <property type="match status" value="1"/>
</dbReference>
<evidence type="ECO:0000313" key="6">
    <source>
        <dbReference type="Proteomes" id="UP001165122"/>
    </source>
</evidence>
<dbReference type="OrthoDB" id="537444at2759"/>
<feature type="domain" description="Lipoyl-binding" evidence="4">
    <location>
        <begin position="39"/>
        <end position="114"/>
    </location>
</feature>